<accession>A0A8R7PZC0</accession>
<sequence>MYGLALTSCGFFCSSYFSYMPQLILRRILRSSFVLYCFEGESHSSDFALLS</sequence>
<protein>
    <submittedName>
        <fullName evidence="1">Uncharacterized protein</fullName>
    </submittedName>
</protein>
<evidence type="ECO:0000313" key="2">
    <source>
        <dbReference type="Proteomes" id="UP000015106"/>
    </source>
</evidence>
<dbReference type="AlphaFoldDB" id="A0A8R7PZC0"/>
<organism evidence="1 2">
    <name type="scientific">Triticum urartu</name>
    <name type="common">Red wild einkorn</name>
    <name type="synonym">Crithodium urartu</name>
    <dbReference type="NCBI Taxonomy" id="4572"/>
    <lineage>
        <taxon>Eukaryota</taxon>
        <taxon>Viridiplantae</taxon>
        <taxon>Streptophyta</taxon>
        <taxon>Embryophyta</taxon>
        <taxon>Tracheophyta</taxon>
        <taxon>Spermatophyta</taxon>
        <taxon>Magnoliopsida</taxon>
        <taxon>Liliopsida</taxon>
        <taxon>Poales</taxon>
        <taxon>Poaceae</taxon>
        <taxon>BOP clade</taxon>
        <taxon>Pooideae</taxon>
        <taxon>Triticodae</taxon>
        <taxon>Triticeae</taxon>
        <taxon>Triticinae</taxon>
        <taxon>Triticum</taxon>
    </lineage>
</organism>
<reference evidence="2" key="1">
    <citation type="journal article" date="2013" name="Nature">
        <title>Draft genome of the wheat A-genome progenitor Triticum urartu.</title>
        <authorList>
            <person name="Ling H.Q."/>
            <person name="Zhao S."/>
            <person name="Liu D."/>
            <person name="Wang J."/>
            <person name="Sun H."/>
            <person name="Zhang C."/>
            <person name="Fan H."/>
            <person name="Li D."/>
            <person name="Dong L."/>
            <person name="Tao Y."/>
            <person name="Gao C."/>
            <person name="Wu H."/>
            <person name="Li Y."/>
            <person name="Cui Y."/>
            <person name="Guo X."/>
            <person name="Zheng S."/>
            <person name="Wang B."/>
            <person name="Yu K."/>
            <person name="Liang Q."/>
            <person name="Yang W."/>
            <person name="Lou X."/>
            <person name="Chen J."/>
            <person name="Feng M."/>
            <person name="Jian J."/>
            <person name="Zhang X."/>
            <person name="Luo G."/>
            <person name="Jiang Y."/>
            <person name="Liu J."/>
            <person name="Wang Z."/>
            <person name="Sha Y."/>
            <person name="Zhang B."/>
            <person name="Wu H."/>
            <person name="Tang D."/>
            <person name="Shen Q."/>
            <person name="Xue P."/>
            <person name="Zou S."/>
            <person name="Wang X."/>
            <person name="Liu X."/>
            <person name="Wang F."/>
            <person name="Yang Y."/>
            <person name="An X."/>
            <person name="Dong Z."/>
            <person name="Zhang K."/>
            <person name="Zhang X."/>
            <person name="Luo M.C."/>
            <person name="Dvorak J."/>
            <person name="Tong Y."/>
            <person name="Wang J."/>
            <person name="Yang H."/>
            <person name="Li Z."/>
            <person name="Wang D."/>
            <person name="Zhang A."/>
            <person name="Wang J."/>
        </authorList>
    </citation>
    <scope>NUCLEOTIDE SEQUENCE</scope>
    <source>
        <strain evidence="2">cv. G1812</strain>
    </source>
</reference>
<name>A0A8R7PZC0_TRIUA</name>
<dbReference type="Gramene" id="TuG1812G0400000339.01.T06">
    <property type="protein sequence ID" value="TuG1812G0400000339.01.T06.cds421995"/>
    <property type="gene ID" value="TuG1812G0400000339.01"/>
</dbReference>
<keyword evidence="2" id="KW-1185">Reference proteome</keyword>
<dbReference type="Proteomes" id="UP000015106">
    <property type="component" value="Chromosome 4"/>
</dbReference>
<dbReference type="EnsemblPlants" id="TuG1812G0400000339.01.T06">
    <property type="protein sequence ID" value="TuG1812G0400000339.01.T06.cds421995"/>
    <property type="gene ID" value="TuG1812G0400000339.01"/>
</dbReference>
<proteinExistence type="predicted"/>
<reference evidence="1" key="2">
    <citation type="submission" date="2018-03" db="EMBL/GenBank/DDBJ databases">
        <title>The Triticum urartu genome reveals the dynamic nature of wheat genome evolution.</title>
        <authorList>
            <person name="Ling H."/>
            <person name="Ma B."/>
            <person name="Shi X."/>
            <person name="Liu H."/>
            <person name="Dong L."/>
            <person name="Sun H."/>
            <person name="Cao Y."/>
            <person name="Gao Q."/>
            <person name="Zheng S."/>
            <person name="Li Y."/>
            <person name="Yu Y."/>
            <person name="Du H."/>
            <person name="Qi M."/>
            <person name="Li Y."/>
            <person name="Yu H."/>
            <person name="Cui Y."/>
            <person name="Wang N."/>
            <person name="Chen C."/>
            <person name="Wu H."/>
            <person name="Zhao Y."/>
            <person name="Zhang J."/>
            <person name="Li Y."/>
            <person name="Zhou W."/>
            <person name="Zhang B."/>
            <person name="Hu W."/>
            <person name="Eijk M."/>
            <person name="Tang J."/>
            <person name="Witsenboer H."/>
            <person name="Zhao S."/>
            <person name="Li Z."/>
            <person name="Zhang A."/>
            <person name="Wang D."/>
            <person name="Liang C."/>
        </authorList>
    </citation>
    <scope>NUCLEOTIDE SEQUENCE [LARGE SCALE GENOMIC DNA]</scope>
    <source>
        <strain evidence="1">cv. G1812</strain>
    </source>
</reference>
<reference evidence="1" key="3">
    <citation type="submission" date="2022-06" db="UniProtKB">
        <authorList>
            <consortium name="EnsemblPlants"/>
        </authorList>
    </citation>
    <scope>IDENTIFICATION</scope>
</reference>
<evidence type="ECO:0000313" key="1">
    <source>
        <dbReference type="EnsemblPlants" id="TuG1812G0400000339.01.T06.cds421995"/>
    </source>
</evidence>